<name>A0ABP8MUJ8_9BACT</name>
<dbReference type="PANTHER" id="PTHR37691">
    <property type="entry name" value="BLR3518 PROTEIN"/>
    <property type="match status" value="1"/>
</dbReference>
<dbReference type="InterPro" id="IPR027396">
    <property type="entry name" value="DsrEFH-like"/>
</dbReference>
<evidence type="ECO:0008006" key="4">
    <source>
        <dbReference type="Google" id="ProtNLM"/>
    </source>
</evidence>
<keyword evidence="1" id="KW-0732">Signal</keyword>
<evidence type="ECO:0000256" key="1">
    <source>
        <dbReference type="SAM" id="SignalP"/>
    </source>
</evidence>
<organism evidence="2 3">
    <name type="scientific">Novipirellula rosea</name>
    <dbReference type="NCBI Taxonomy" id="1031540"/>
    <lineage>
        <taxon>Bacteria</taxon>
        <taxon>Pseudomonadati</taxon>
        <taxon>Planctomycetota</taxon>
        <taxon>Planctomycetia</taxon>
        <taxon>Pirellulales</taxon>
        <taxon>Pirellulaceae</taxon>
        <taxon>Novipirellula</taxon>
    </lineage>
</organism>
<protein>
    <recommendedName>
        <fullName evidence="4">DsrE/DsrF-like family protein</fullName>
    </recommendedName>
</protein>
<accession>A0ABP8MUJ8</accession>
<feature type="chain" id="PRO_5046453782" description="DsrE/DsrF-like family protein" evidence="1">
    <location>
        <begin position="22"/>
        <end position="192"/>
    </location>
</feature>
<dbReference type="InterPro" id="IPR003787">
    <property type="entry name" value="Sulphur_relay_DsrE/F-like"/>
</dbReference>
<dbReference type="PANTHER" id="PTHR37691:SF1">
    <property type="entry name" value="BLR3518 PROTEIN"/>
    <property type="match status" value="1"/>
</dbReference>
<sequence>MKTTIVAMALTLFLVSSTAGAGDPTGDPRYEHPVVKDHGGVVVLPNAAYQPKRSAKVILDITSDKMEGGVLLGLDRAALILNQYTAADAGTDHDFNMTVILHGPATTAALSDEAFSKHASSYKKDLGKAKNPNREIVKTLTGAGVEIVVCGQALAHHGFATDEVLPEVKVAVSAATANIQLQMSGYAYIPFK</sequence>
<proteinExistence type="predicted"/>
<dbReference type="RefSeq" id="WP_345323040.1">
    <property type="nucleotide sequence ID" value="NZ_BAABGA010000035.1"/>
</dbReference>
<dbReference type="Proteomes" id="UP001500840">
    <property type="component" value="Unassembled WGS sequence"/>
</dbReference>
<reference evidence="3" key="1">
    <citation type="journal article" date="2019" name="Int. J. Syst. Evol. Microbiol.">
        <title>The Global Catalogue of Microorganisms (GCM) 10K type strain sequencing project: providing services to taxonomists for standard genome sequencing and annotation.</title>
        <authorList>
            <consortium name="The Broad Institute Genomics Platform"/>
            <consortium name="The Broad Institute Genome Sequencing Center for Infectious Disease"/>
            <person name="Wu L."/>
            <person name="Ma J."/>
        </authorList>
    </citation>
    <scope>NUCLEOTIDE SEQUENCE [LARGE SCALE GENOMIC DNA]</scope>
    <source>
        <strain evidence="3">JCM 17759</strain>
    </source>
</reference>
<evidence type="ECO:0000313" key="2">
    <source>
        <dbReference type="EMBL" id="GAA4455110.1"/>
    </source>
</evidence>
<dbReference type="SUPFAM" id="SSF75169">
    <property type="entry name" value="DsrEFH-like"/>
    <property type="match status" value="1"/>
</dbReference>
<comment type="caution">
    <text evidence="2">The sequence shown here is derived from an EMBL/GenBank/DDBJ whole genome shotgun (WGS) entry which is preliminary data.</text>
</comment>
<dbReference type="Pfam" id="PF02635">
    <property type="entry name" value="DsrE"/>
    <property type="match status" value="1"/>
</dbReference>
<gene>
    <name evidence="2" type="ORF">GCM10023156_28590</name>
</gene>
<keyword evidence="3" id="KW-1185">Reference proteome</keyword>
<feature type="signal peptide" evidence="1">
    <location>
        <begin position="1"/>
        <end position="21"/>
    </location>
</feature>
<dbReference type="EMBL" id="BAABGA010000035">
    <property type="protein sequence ID" value="GAA4455110.1"/>
    <property type="molecule type" value="Genomic_DNA"/>
</dbReference>
<dbReference type="Gene3D" id="3.40.1260.10">
    <property type="entry name" value="DsrEFH-like"/>
    <property type="match status" value="1"/>
</dbReference>
<evidence type="ECO:0000313" key="3">
    <source>
        <dbReference type="Proteomes" id="UP001500840"/>
    </source>
</evidence>